<accession>A0A396JKA8</accession>
<name>A0A396JKA8_MEDTR</name>
<protein>
    <submittedName>
        <fullName evidence="1">Uncharacterized protein</fullName>
    </submittedName>
</protein>
<dbReference type="Proteomes" id="UP000265566">
    <property type="component" value="Chromosome 2"/>
</dbReference>
<reference evidence="2" key="1">
    <citation type="journal article" date="2018" name="Nat. Plants">
        <title>Whole-genome landscape of Medicago truncatula symbiotic genes.</title>
        <authorList>
            <person name="Pecrix Y."/>
            <person name="Staton S.E."/>
            <person name="Sallet E."/>
            <person name="Lelandais-Briere C."/>
            <person name="Moreau S."/>
            <person name="Carrere S."/>
            <person name="Blein T."/>
            <person name="Jardinaud M.F."/>
            <person name="Latrasse D."/>
            <person name="Zouine M."/>
            <person name="Zahm M."/>
            <person name="Kreplak J."/>
            <person name="Mayjonade B."/>
            <person name="Satge C."/>
            <person name="Perez M."/>
            <person name="Cauet S."/>
            <person name="Marande W."/>
            <person name="Chantry-Darmon C."/>
            <person name="Lopez-Roques C."/>
            <person name="Bouchez O."/>
            <person name="Berard A."/>
            <person name="Debelle F."/>
            <person name="Munos S."/>
            <person name="Bendahmane A."/>
            <person name="Berges H."/>
            <person name="Niebel A."/>
            <person name="Buitink J."/>
            <person name="Frugier F."/>
            <person name="Benhamed M."/>
            <person name="Crespi M."/>
            <person name="Gouzy J."/>
            <person name="Gamas P."/>
        </authorList>
    </citation>
    <scope>NUCLEOTIDE SEQUENCE [LARGE SCALE GENOMIC DNA]</scope>
    <source>
        <strain evidence="2">cv. Jemalong A17</strain>
    </source>
</reference>
<dbReference type="Gramene" id="rna11725">
    <property type="protein sequence ID" value="RHN75507.1"/>
    <property type="gene ID" value="gene11725"/>
</dbReference>
<evidence type="ECO:0000313" key="1">
    <source>
        <dbReference type="EMBL" id="RHN75507.1"/>
    </source>
</evidence>
<comment type="caution">
    <text evidence="1">The sequence shown here is derived from an EMBL/GenBank/DDBJ whole genome shotgun (WGS) entry which is preliminary data.</text>
</comment>
<dbReference type="EMBL" id="PSQE01000002">
    <property type="protein sequence ID" value="RHN75507.1"/>
    <property type="molecule type" value="Genomic_DNA"/>
</dbReference>
<dbReference type="AlphaFoldDB" id="A0A396JKA8"/>
<proteinExistence type="predicted"/>
<sequence length="68" mass="8042">MHSDLYESFMYLREIGYKYGISETWKPCANRNTHLFFDDHASQIANKIYATHCFIEKTICKPSGFKML</sequence>
<gene>
    <name evidence="1" type="ORF">MtrunA17_Chr2g0321981</name>
</gene>
<organism evidence="1 2">
    <name type="scientific">Medicago truncatula</name>
    <name type="common">Barrel medic</name>
    <name type="synonym">Medicago tribuloides</name>
    <dbReference type="NCBI Taxonomy" id="3880"/>
    <lineage>
        <taxon>Eukaryota</taxon>
        <taxon>Viridiplantae</taxon>
        <taxon>Streptophyta</taxon>
        <taxon>Embryophyta</taxon>
        <taxon>Tracheophyta</taxon>
        <taxon>Spermatophyta</taxon>
        <taxon>Magnoliopsida</taxon>
        <taxon>eudicotyledons</taxon>
        <taxon>Gunneridae</taxon>
        <taxon>Pentapetalae</taxon>
        <taxon>rosids</taxon>
        <taxon>fabids</taxon>
        <taxon>Fabales</taxon>
        <taxon>Fabaceae</taxon>
        <taxon>Papilionoideae</taxon>
        <taxon>50 kb inversion clade</taxon>
        <taxon>NPAAA clade</taxon>
        <taxon>Hologalegina</taxon>
        <taxon>IRL clade</taxon>
        <taxon>Trifolieae</taxon>
        <taxon>Medicago</taxon>
    </lineage>
</organism>
<evidence type="ECO:0000313" key="2">
    <source>
        <dbReference type="Proteomes" id="UP000265566"/>
    </source>
</evidence>